<evidence type="ECO:0000313" key="2">
    <source>
        <dbReference type="Proteomes" id="UP001165960"/>
    </source>
</evidence>
<reference evidence="1" key="1">
    <citation type="submission" date="2022-04" db="EMBL/GenBank/DDBJ databases">
        <title>Genome of the entomopathogenic fungus Entomophthora muscae.</title>
        <authorList>
            <person name="Elya C."/>
            <person name="Lovett B.R."/>
            <person name="Lee E."/>
            <person name="Macias A.M."/>
            <person name="Hajek A.E."/>
            <person name="De Bivort B.L."/>
            <person name="Kasson M.T."/>
            <person name="De Fine Licht H.H."/>
            <person name="Stajich J.E."/>
        </authorList>
    </citation>
    <scope>NUCLEOTIDE SEQUENCE</scope>
    <source>
        <strain evidence="1">Berkeley</strain>
    </source>
</reference>
<name>A0ACC2SGK8_9FUNG</name>
<dbReference type="Proteomes" id="UP001165960">
    <property type="component" value="Unassembled WGS sequence"/>
</dbReference>
<keyword evidence="2" id="KW-1185">Reference proteome</keyword>
<comment type="caution">
    <text evidence="1">The sequence shown here is derived from an EMBL/GenBank/DDBJ whole genome shotgun (WGS) entry which is preliminary data.</text>
</comment>
<protein>
    <submittedName>
        <fullName evidence="1">Uncharacterized protein</fullName>
    </submittedName>
</protein>
<sequence>MVPAPGFALKSKNPGAGKSPPPASPAWWLGAGSIPAWGFKAFTFVTKEKTPDPESKEPSPDPSSSPSWYQSEGDVVPLNKQGRKKIPKSPEPQPSPDESSSKESSPKESSSYQSRKRKNPTPDNSPPLPNKSAPPSSSSSINKEDPDDYLSDYQQAPIGPWDPLKVHNICNLKGEFKLPKKFPRFFPLMSVKGGASLVCNGYVFNCNNQKRAGRSKHYVCEDRSCAAKIHTEGWDKVTSEKGEHTCNAPINLIKKLLKWYFY</sequence>
<accession>A0ACC2SGK8</accession>
<gene>
    <name evidence="1" type="ORF">DSO57_1020920</name>
</gene>
<evidence type="ECO:0000313" key="1">
    <source>
        <dbReference type="EMBL" id="KAJ9061430.1"/>
    </source>
</evidence>
<dbReference type="EMBL" id="QTSX02005070">
    <property type="protein sequence ID" value="KAJ9061430.1"/>
    <property type="molecule type" value="Genomic_DNA"/>
</dbReference>
<proteinExistence type="predicted"/>
<organism evidence="1 2">
    <name type="scientific">Entomophthora muscae</name>
    <dbReference type="NCBI Taxonomy" id="34485"/>
    <lineage>
        <taxon>Eukaryota</taxon>
        <taxon>Fungi</taxon>
        <taxon>Fungi incertae sedis</taxon>
        <taxon>Zoopagomycota</taxon>
        <taxon>Entomophthoromycotina</taxon>
        <taxon>Entomophthoromycetes</taxon>
        <taxon>Entomophthorales</taxon>
        <taxon>Entomophthoraceae</taxon>
        <taxon>Entomophthora</taxon>
    </lineage>
</organism>